<evidence type="ECO:0000313" key="1">
    <source>
        <dbReference type="EMBL" id="MCK8487064.1"/>
    </source>
</evidence>
<proteinExistence type="predicted"/>
<organism evidence="1 2">
    <name type="scientific">Paenibacillus mellifer</name>
    <dbReference type="NCBI Taxonomy" id="2937794"/>
    <lineage>
        <taxon>Bacteria</taxon>
        <taxon>Bacillati</taxon>
        <taxon>Bacillota</taxon>
        <taxon>Bacilli</taxon>
        <taxon>Bacillales</taxon>
        <taxon>Paenibacillaceae</taxon>
        <taxon>Paenibacillus</taxon>
    </lineage>
</organism>
<dbReference type="RefSeq" id="WP_248551275.1">
    <property type="nucleotide sequence ID" value="NZ_JALPRK010000005.1"/>
</dbReference>
<gene>
    <name evidence="1" type="ORF">M0651_07775</name>
</gene>
<reference evidence="1" key="1">
    <citation type="submission" date="2022-04" db="EMBL/GenBank/DDBJ databases">
        <authorList>
            <person name="Seo M.-J."/>
        </authorList>
    </citation>
    <scope>NUCLEOTIDE SEQUENCE</scope>
    <source>
        <strain evidence="1">MBLB2552</strain>
    </source>
</reference>
<comment type="caution">
    <text evidence="1">The sequence shown here is derived from an EMBL/GenBank/DDBJ whole genome shotgun (WGS) entry which is preliminary data.</text>
</comment>
<dbReference type="EMBL" id="JALPRK010000005">
    <property type="protein sequence ID" value="MCK8487064.1"/>
    <property type="molecule type" value="Genomic_DNA"/>
</dbReference>
<keyword evidence="2" id="KW-1185">Reference proteome</keyword>
<evidence type="ECO:0000313" key="2">
    <source>
        <dbReference type="Proteomes" id="UP001139534"/>
    </source>
</evidence>
<name>A0A9X1XXC7_9BACL</name>
<protein>
    <submittedName>
        <fullName evidence="1">Uncharacterized protein</fullName>
    </submittedName>
</protein>
<dbReference type="AlphaFoldDB" id="A0A9X1XXC7"/>
<accession>A0A9X1XXC7</accession>
<dbReference type="Proteomes" id="UP001139534">
    <property type="component" value="Unassembled WGS sequence"/>
</dbReference>
<sequence>MGCNPVFLFPTAIANIIVMDWNESVQSYFSIVVVNGGIPHQDRPRRCPHCGQEHQLLYRHGHFTRTVITLEETREIPIYQFYCPLPECGGTFGLIPDFVEKYHQVALDVKEEVIRQHDQGTSLAQIATQSDSLPCGPYSEKTLWRWTSIWRERLIQTSFYLWSWILTLLPHMELWSEQARRRSLWGGFFELWDRVQSKLRQYSDIRFVHILHRHVRSLELAVPVHDPKKDVHSCGSRLPSQ</sequence>